<keyword evidence="2" id="KW-1185">Reference proteome</keyword>
<dbReference type="Proteomes" id="UP001497700">
    <property type="component" value="Unassembled WGS sequence"/>
</dbReference>
<sequence>MANKKSQSIQEIPLHIIGGVLAQLDSMQQLAPAILSHRLFLDAFKDNTRTVTASILRNQIPEKLLPFVIAVQQSAKVDPRNHDAVRSLLINFQEAILNPQSTISSLTSVTPHQAAEMEETYMATKCLCEGFADETIPVANERLQLNHPPTISHEEMFRLGRAFLRYQLMCNLFCTTEGIPLSMEECGERFFHIFSPWVNEQLICIYAYLASKVCAGFDELVAHDIEWGELPITAALSEDQCPNIQGFLRQNLPFLSKVCRSRSYDEWAPLLKLQRTYSGLYDFQPAYILGCMLPNEATIRDLELDKNTDPLESYGNARLEKLKGSHDGPQNDLTSNTFKMWFLAYKENSIYYTVRHPLYTSLWECGYIIWDYPELDEDTVLPLIEQVKTRERHFQRAKQPDRDTRMRSQDRRSDIYWSGGRGYWPLDEVDFSRVHGLSEKKKENLRLQWDLAQLSESKT</sequence>
<evidence type="ECO:0000313" key="1">
    <source>
        <dbReference type="EMBL" id="KAI4861269.1"/>
    </source>
</evidence>
<name>A0ACB9YQL0_9PEZI</name>
<comment type="caution">
    <text evidence="1">The sequence shown here is derived from an EMBL/GenBank/DDBJ whole genome shotgun (WGS) entry which is preliminary data.</text>
</comment>
<organism evidence="1 2">
    <name type="scientific">Hypoxylon rubiginosum</name>
    <dbReference type="NCBI Taxonomy" id="110542"/>
    <lineage>
        <taxon>Eukaryota</taxon>
        <taxon>Fungi</taxon>
        <taxon>Dikarya</taxon>
        <taxon>Ascomycota</taxon>
        <taxon>Pezizomycotina</taxon>
        <taxon>Sordariomycetes</taxon>
        <taxon>Xylariomycetidae</taxon>
        <taxon>Xylariales</taxon>
        <taxon>Hypoxylaceae</taxon>
        <taxon>Hypoxylon</taxon>
    </lineage>
</organism>
<accession>A0ACB9YQL0</accession>
<proteinExistence type="predicted"/>
<evidence type="ECO:0000313" key="2">
    <source>
        <dbReference type="Proteomes" id="UP001497700"/>
    </source>
</evidence>
<protein>
    <submittedName>
        <fullName evidence="1">Uncharacterized protein</fullName>
    </submittedName>
</protein>
<dbReference type="EMBL" id="MU393557">
    <property type="protein sequence ID" value="KAI4861269.1"/>
    <property type="molecule type" value="Genomic_DNA"/>
</dbReference>
<gene>
    <name evidence="1" type="ORF">F4820DRAFT_464847</name>
</gene>
<reference evidence="1 2" key="1">
    <citation type="journal article" date="2022" name="New Phytol.">
        <title>Ecological generalism drives hyperdiversity of secondary metabolite gene clusters in xylarialean endophytes.</title>
        <authorList>
            <person name="Franco M.E.E."/>
            <person name="Wisecaver J.H."/>
            <person name="Arnold A.E."/>
            <person name="Ju Y.M."/>
            <person name="Slot J.C."/>
            <person name="Ahrendt S."/>
            <person name="Moore L.P."/>
            <person name="Eastman K.E."/>
            <person name="Scott K."/>
            <person name="Konkel Z."/>
            <person name="Mondo S.J."/>
            <person name="Kuo A."/>
            <person name="Hayes R.D."/>
            <person name="Haridas S."/>
            <person name="Andreopoulos B."/>
            <person name="Riley R."/>
            <person name="LaButti K."/>
            <person name="Pangilinan J."/>
            <person name="Lipzen A."/>
            <person name="Amirebrahimi M."/>
            <person name="Yan J."/>
            <person name="Adam C."/>
            <person name="Keymanesh K."/>
            <person name="Ng V."/>
            <person name="Louie K."/>
            <person name="Northen T."/>
            <person name="Drula E."/>
            <person name="Henrissat B."/>
            <person name="Hsieh H.M."/>
            <person name="Youens-Clark K."/>
            <person name="Lutzoni F."/>
            <person name="Miadlikowska J."/>
            <person name="Eastwood D.C."/>
            <person name="Hamelin R.C."/>
            <person name="Grigoriev I.V."/>
            <person name="U'Ren J.M."/>
        </authorList>
    </citation>
    <scope>NUCLEOTIDE SEQUENCE [LARGE SCALE GENOMIC DNA]</scope>
    <source>
        <strain evidence="1 2">CBS 119005</strain>
    </source>
</reference>